<gene>
    <name evidence="2" type="ORF">C8A01DRAFT_48313</name>
</gene>
<proteinExistence type="predicted"/>
<comment type="caution">
    <text evidence="2">The sequence shown here is derived from an EMBL/GenBank/DDBJ whole genome shotgun (WGS) entry which is preliminary data.</text>
</comment>
<reference evidence="3" key="1">
    <citation type="journal article" date="2023" name="Mol. Phylogenet. Evol.">
        <title>Genome-scale phylogeny and comparative genomics of the fungal order Sordariales.</title>
        <authorList>
            <person name="Hensen N."/>
            <person name="Bonometti L."/>
            <person name="Westerberg I."/>
            <person name="Brannstrom I.O."/>
            <person name="Guillou S."/>
            <person name="Cros-Aarteil S."/>
            <person name="Calhoun S."/>
            <person name="Haridas S."/>
            <person name="Kuo A."/>
            <person name="Mondo S."/>
            <person name="Pangilinan J."/>
            <person name="Riley R."/>
            <person name="LaButti K."/>
            <person name="Andreopoulos B."/>
            <person name="Lipzen A."/>
            <person name="Chen C."/>
            <person name="Yan M."/>
            <person name="Daum C."/>
            <person name="Ng V."/>
            <person name="Clum A."/>
            <person name="Steindorff A."/>
            <person name="Ohm R.A."/>
            <person name="Martin F."/>
            <person name="Silar P."/>
            <person name="Natvig D.O."/>
            <person name="Lalanne C."/>
            <person name="Gautier V."/>
            <person name="Ament-Velasquez S.L."/>
            <person name="Kruys A."/>
            <person name="Hutchinson M.I."/>
            <person name="Powell A.J."/>
            <person name="Barry K."/>
            <person name="Miller A.N."/>
            <person name="Grigoriev I.V."/>
            <person name="Debuchy R."/>
            <person name="Gladieux P."/>
            <person name="Hiltunen Thoren M."/>
            <person name="Johannesson H."/>
        </authorList>
    </citation>
    <scope>NUCLEOTIDE SEQUENCE [LARGE SCALE GENOMIC DNA]</scope>
    <source>
        <strain evidence="3">CBS 284.82</strain>
    </source>
</reference>
<dbReference type="AlphaFoldDB" id="A0AAN6PBR0"/>
<feature type="domain" description="F-box" evidence="1">
    <location>
        <begin position="5"/>
        <end position="53"/>
    </location>
</feature>
<sequence length="464" mass="53235">MASTLPGLLGLPTELLVSISSSLPNRDIKSLRLTCRRLFSTASLRLTRVFLSANPRNIDVFRSITDHETFRQQIVEIIWDDARLESRQRERYAGSYFLDLDNGRYYQFSGQCPRWFFNLVLASGADVDAFRYGLKRFPSLKRVTITPFAHVRLLTPLYETPMIRAFPPGFIYLIPHTWYVHSPGQRPPVSTRRNQLSEFEKDRYHGVRLVTRELAQFRHHNVTELIIDVNALLCGTSLLTGIDSTIFTEPCAEYNDLVTVLRRPGFRRLDLALLVGRQSYQEDWSASRSGLLRRALSEAPNIEHISLRTDETQKDSDDSGAPDRHFVPRKSIFPVDKWLCLRHFGLSQFLVRQNDLLSLLAALPATLRSVELSCLIFLEGTYRGLLADMRDTLDWRGRGTRERPKVIVGLPADSISERTIWVDEQVGIGVLRDAFDPLYERPNAEYFGQTIWAVAKKRPQPNSI</sequence>
<dbReference type="InterPro" id="IPR036047">
    <property type="entry name" value="F-box-like_dom_sf"/>
</dbReference>
<dbReference type="PROSITE" id="PS50181">
    <property type="entry name" value="FBOX"/>
    <property type="match status" value="1"/>
</dbReference>
<evidence type="ECO:0000313" key="3">
    <source>
        <dbReference type="Proteomes" id="UP001303115"/>
    </source>
</evidence>
<evidence type="ECO:0000259" key="1">
    <source>
        <dbReference type="PROSITE" id="PS50181"/>
    </source>
</evidence>
<dbReference type="EMBL" id="MU854442">
    <property type="protein sequence ID" value="KAK4038019.1"/>
    <property type="molecule type" value="Genomic_DNA"/>
</dbReference>
<accession>A0AAN6PBR0</accession>
<protein>
    <recommendedName>
        <fullName evidence="1">F-box domain-containing protein</fullName>
    </recommendedName>
</protein>
<name>A0AAN6PBR0_9PEZI</name>
<dbReference type="Proteomes" id="UP001303115">
    <property type="component" value="Unassembled WGS sequence"/>
</dbReference>
<organism evidence="2 3">
    <name type="scientific">Parachaetomium inaequale</name>
    <dbReference type="NCBI Taxonomy" id="2588326"/>
    <lineage>
        <taxon>Eukaryota</taxon>
        <taxon>Fungi</taxon>
        <taxon>Dikarya</taxon>
        <taxon>Ascomycota</taxon>
        <taxon>Pezizomycotina</taxon>
        <taxon>Sordariomycetes</taxon>
        <taxon>Sordariomycetidae</taxon>
        <taxon>Sordariales</taxon>
        <taxon>Chaetomiaceae</taxon>
        <taxon>Parachaetomium</taxon>
    </lineage>
</organism>
<dbReference type="SUPFAM" id="SSF81383">
    <property type="entry name" value="F-box domain"/>
    <property type="match status" value="1"/>
</dbReference>
<evidence type="ECO:0000313" key="2">
    <source>
        <dbReference type="EMBL" id="KAK4038019.1"/>
    </source>
</evidence>
<dbReference type="InterPro" id="IPR001810">
    <property type="entry name" value="F-box_dom"/>
</dbReference>
<keyword evidence="3" id="KW-1185">Reference proteome</keyword>